<organism evidence="1 2">
    <name type="scientific">Flagellimonas flava</name>
    <dbReference type="NCBI Taxonomy" id="570519"/>
    <lineage>
        <taxon>Bacteria</taxon>
        <taxon>Pseudomonadati</taxon>
        <taxon>Bacteroidota</taxon>
        <taxon>Flavobacteriia</taxon>
        <taxon>Flavobacteriales</taxon>
        <taxon>Flavobacteriaceae</taxon>
        <taxon>Flagellimonas</taxon>
    </lineage>
</organism>
<dbReference type="InterPro" id="IPR024747">
    <property type="entry name" value="Pyridox_Oxase-rel"/>
</dbReference>
<evidence type="ECO:0008006" key="3">
    <source>
        <dbReference type="Google" id="ProtNLM"/>
    </source>
</evidence>
<dbReference type="Proteomes" id="UP000184532">
    <property type="component" value="Unassembled WGS sequence"/>
</dbReference>
<keyword evidence="2" id="KW-1185">Reference proteome</keyword>
<gene>
    <name evidence="1" type="ORF">SAMN04488116_3499</name>
</gene>
<evidence type="ECO:0000313" key="1">
    <source>
        <dbReference type="EMBL" id="SHH08996.1"/>
    </source>
</evidence>
<dbReference type="SUPFAM" id="SSF50475">
    <property type="entry name" value="FMN-binding split barrel"/>
    <property type="match status" value="1"/>
</dbReference>
<dbReference type="STRING" id="570519.SAMN04488116_3499"/>
<protein>
    <recommendedName>
        <fullName evidence="3">Nitroimidazol reductase NimA, pyridoxamine 5'-phosphate oxidase superfamily</fullName>
    </recommendedName>
</protein>
<sequence length="216" mass="24169">MTNSIKTKIKRVPKNAVYELERINDIIDNNFICHVGFIHNSSPVVIPTMYGRKENFIFIHGASVSRLIKNLEKGVEICIAITKVKALVLARSAFNHTLNYESVVFFGKGNLVAESDKLGSLKVISDHVLKHRWEEVRMPNQKELKATKVIRIEIDESSAKVRSGDPQDSKSDYSLDVWAGVLPISNNFEAPIADAQLKKNIGLPKSIEILFGNGKQ</sequence>
<name>A0A1M5Q4Z0_9FLAO</name>
<reference evidence="2" key="1">
    <citation type="submission" date="2016-11" db="EMBL/GenBank/DDBJ databases">
        <authorList>
            <person name="Varghese N."/>
            <person name="Submissions S."/>
        </authorList>
    </citation>
    <scope>NUCLEOTIDE SEQUENCE [LARGE SCALE GENOMIC DNA]</scope>
    <source>
        <strain evidence="2">DSM 22638</strain>
    </source>
</reference>
<proteinExistence type="predicted"/>
<dbReference type="PANTHER" id="PTHR34071">
    <property type="entry name" value="5-NITROIMIDAZOLE ANTIBIOTICS RESISTANCE PROTEIN, NIMA-FAMILY-RELATED PROTEIN-RELATED"/>
    <property type="match status" value="1"/>
</dbReference>
<accession>A0A1M5Q4Z0</accession>
<dbReference type="AlphaFoldDB" id="A0A1M5Q4Z0"/>
<dbReference type="Pfam" id="PF12900">
    <property type="entry name" value="Pyridox_ox_2"/>
    <property type="match status" value="1"/>
</dbReference>
<dbReference type="PANTHER" id="PTHR34071:SF2">
    <property type="entry name" value="FLAVIN-NUCLEOTIDE-BINDING PROTEIN"/>
    <property type="match status" value="1"/>
</dbReference>
<evidence type="ECO:0000313" key="2">
    <source>
        <dbReference type="Proteomes" id="UP000184532"/>
    </source>
</evidence>
<dbReference type="InterPro" id="IPR012349">
    <property type="entry name" value="Split_barrel_FMN-bd"/>
</dbReference>
<dbReference type="EMBL" id="FQWL01000011">
    <property type="protein sequence ID" value="SHH08996.1"/>
    <property type="molecule type" value="Genomic_DNA"/>
</dbReference>
<dbReference type="Gene3D" id="2.30.110.10">
    <property type="entry name" value="Electron Transport, Fmn-binding Protein, Chain A"/>
    <property type="match status" value="1"/>
</dbReference>